<dbReference type="InterPro" id="IPR015421">
    <property type="entry name" value="PyrdxlP-dep_Trfase_major"/>
</dbReference>
<dbReference type="InterPro" id="IPR004839">
    <property type="entry name" value="Aminotransferase_I/II_large"/>
</dbReference>
<dbReference type="InterPro" id="IPR015424">
    <property type="entry name" value="PyrdxlP-dep_Trfase"/>
</dbReference>
<evidence type="ECO:0000256" key="1">
    <source>
        <dbReference type="ARBA" id="ARBA00001933"/>
    </source>
</evidence>
<dbReference type="PROSITE" id="PS00105">
    <property type="entry name" value="AA_TRANSFER_CLASS_1"/>
    <property type="match status" value="1"/>
</dbReference>
<name>A0A1E8GNS9_9LACT</name>
<dbReference type="GO" id="GO:0030170">
    <property type="term" value="F:pyridoxal phosphate binding"/>
    <property type="evidence" value="ECO:0007669"/>
    <property type="project" value="InterPro"/>
</dbReference>
<accession>A0A1E8GNS9</accession>
<comment type="caution">
    <text evidence="11">The sequence shown here is derived from an EMBL/GenBank/DDBJ whole genome shotgun (WGS) entry which is preliminary data.</text>
</comment>
<evidence type="ECO:0000256" key="5">
    <source>
        <dbReference type="ARBA" id="ARBA00022573"/>
    </source>
</evidence>
<evidence type="ECO:0000256" key="4">
    <source>
        <dbReference type="ARBA" id="ARBA00012285"/>
    </source>
</evidence>
<evidence type="ECO:0000259" key="10">
    <source>
        <dbReference type="Pfam" id="PF00155"/>
    </source>
</evidence>
<dbReference type="STRING" id="1859473.BG261_09760"/>
<comment type="function">
    <text evidence="2">Decarboxylates L-threonine-O-3-phosphate to yield (R)-1-amino-2-propanol O-2-phosphate, the precursor for the linkage between the nucleotide loop and the corrin ring in cobalamin.</text>
</comment>
<comment type="pathway">
    <text evidence="3">Cofactor biosynthesis; adenosylcobalamin biosynthesis.</text>
</comment>
<gene>
    <name evidence="11" type="ORF">BG261_09760</name>
</gene>
<dbReference type="PANTHER" id="PTHR42885:SF1">
    <property type="entry name" value="THREONINE-PHOSPHATE DECARBOXYLASE"/>
    <property type="match status" value="1"/>
</dbReference>
<feature type="domain" description="Aminotransferase class I/classII large" evidence="10">
    <location>
        <begin position="22"/>
        <end position="349"/>
    </location>
</feature>
<organism evidence="11 12">
    <name type="scientific">Floricoccus tropicus</name>
    <dbReference type="NCBI Taxonomy" id="1859473"/>
    <lineage>
        <taxon>Bacteria</taxon>
        <taxon>Bacillati</taxon>
        <taxon>Bacillota</taxon>
        <taxon>Bacilli</taxon>
        <taxon>Lactobacillales</taxon>
        <taxon>Streptococcaceae</taxon>
        <taxon>Floricoccus</taxon>
    </lineage>
</organism>
<dbReference type="InterPro" id="IPR015422">
    <property type="entry name" value="PyrdxlP-dep_Trfase_small"/>
</dbReference>
<dbReference type="GO" id="GO:0048472">
    <property type="term" value="F:threonine-phosphate decarboxylase activity"/>
    <property type="evidence" value="ECO:0007669"/>
    <property type="project" value="UniProtKB-EC"/>
</dbReference>
<evidence type="ECO:0000256" key="3">
    <source>
        <dbReference type="ARBA" id="ARBA00004953"/>
    </source>
</evidence>
<evidence type="ECO:0000256" key="7">
    <source>
        <dbReference type="ARBA" id="ARBA00023239"/>
    </source>
</evidence>
<keyword evidence="7" id="KW-0456">Lyase</keyword>
<keyword evidence="5" id="KW-0169">Cobalamin biosynthesis</keyword>
<proteinExistence type="predicted"/>
<reference evidence="12" key="1">
    <citation type="submission" date="2016-09" db="EMBL/GenBank/DDBJ databases">
        <title>Draft genome sequence of a novel species of the family Streptococcaceae isolated from flowers.</title>
        <authorList>
            <person name="Chuah L.-O."/>
            <person name="Yap K.-P."/>
            <person name="Thong K.L."/>
            <person name="Liong M.T."/>
            <person name="Ahmad R."/>
            <person name="Rusul G."/>
        </authorList>
    </citation>
    <scope>NUCLEOTIDE SEQUENCE [LARGE SCALE GENOMIC DNA]</scope>
    <source>
        <strain evidence="12">DF1</strain>
    </source>
</reference>
<dbReference type="NCBIfam" id="TIGR01140">
    <property type="entry name" value="L_thr_O3P_dcar"/>
    <property type="match status" value="1"/>
</dbReference>
<evidence type="ECO:0000256" key="6">
    <source>
        <dbReference type="ARBA" id="ARBA00022898"/>
    </source>
</evidence>
<dbReference type="GO" id="GO:0009236">
    <property type="term" value="P:cobalamin biosynthetic process"/>
    <property type="evidence" value="ECO:0007669"/>
    <property type="project" value="UniProtKB-UniPathway"/>
</dbReference>
<dbReference type="SUPFAM" id="SSF53383">
    <property type="entry name" value="PLP-dependent transferases"/>
    <property type="match status" value="1"/>
</dbReference>
<comment type="cofactor">
    <cofactor evidence="1">
        <name>pyridoxal 5'-phosphate</name>
        <dbReference type="ChEBI" id="CHEBI:597326"/>
    </cofactor>
</comment>
<evidence type="ECO:0000313" key="12">
    <source>
        <dbReference type="Proteomes" id="UP000178622"/>
    </source>
</evidence>
<dbReference type="InterPro" id="IPR004838">
    <property type="entry name" value="NHTrfase_class1_PyrdxlP-BS"/>
</dbReference>
<dbReference type="EMBL" id="MKIR01000004">
    <property type="protein sequence ID" value="OFI49920.1"/>
    <property type="molecule type" value="Genomic_DNA"/>
</dbReference>
<dbReference type="Proteomes" id="UP000178622">
    <property type="component" value="Unassembled WGS sequence"/>
</dbReference>
<dbReference type="EC" id="4.1.1.81" evidence="4"/>
<evidence type="ECO:0000256" key="8">
    <source>
        <dbReference type="ARBA" id="ARBA00029996"/>
    </source>
</evidence>
<dbReference type="PANTHER" id="PTHR42885">
    <property type="entry name" value="HISTIDINOL-PHOSPHATE AMINOTRANSFERASE-RELATED"/>
    <property type="match status" value="1"/>
</dbReference>
<dbReference type="Gene3D" id="3.90.1150.10">
    <property type="entry name" value="Aspartate Aminotransferase, domain 1"/>
    <property type="match status" value="1"/>
</dbReference>
<keyword evidence="6" id="KW-0663">Pyridoxal phosphate</keyword>
<dbReference type="InterPro" id="IPR005860">
    <property type="entry name" value="CobD"/>
</dbReference>
<protein>
    <recommendedName>
        <fullName evidence="4">threonine-phosphate decarboxylase</fullName>
        <ecNumber evidence="4">4.1.1.81</ecNumber>
    </recommendedName>
    <alternativeName>
        <fullName evidence="8">L-threonine-O-3-phosphate decarboxylase</fullName>
    </alternativeName>
</protein>
<sequence length="359" mass="41637">MVKVHGGNILEMAEKYKIEPKNIIDFSANINPLGLSGEIKKVIIENIDNIIHYPDINYKSLKNLIAIHHSCKSDQIFLGNGASEIIYMLPASLKSKKVLILSPTFSEYEEAIKLVDGEVVYFSMERENFIIDETKIIDLLNIEKVDTIWLCNPNNPTGDVIKFSQLEVILNYCQLKNINFIIDEAFMDFVDDQQNSLINKVDENPNLFIIRSLTKIFAIPGLRLGYLLTSNYDILKKMEEASVPWRINTFVDKIGQAMLKNNLFIKESISYVNKERNYLVENLEKVQDIILYPSVTNFLFFCWKNDLDLKDKMMKNGILIRSCENFKNLSKTYYRIAVRTHEENIYFINTLNKIMSENL</sequence>
<dbReference type="AlphaFoldDB" id="A0A1E8GNS9"/>
<dbReference type="Gene3D" id="3.40.640.10">
    <property type="entry name" value="Type I PLP-dependent aspartate aminotransferase-like (Major domain)"/>
    <property type="match status" value="1"/>
</dbReference>
<dbReference type="Pfam" id="PF00155">
    <property type="entry name" value="Aminotran_1_2"/>
    <property type="match status" value="1"/>
</dbReference>
<evidence type="ECO:0000256" key="2">
    <source>
        <dbReference type="ARBA" id="ARBA00003444"/>
    </source>
</evidence>
<evidence type="ECO:0000256" key="9">
    <source>
        <dbReference type="ARBA" id="ARBA00048531"/>
    </source>
</evidence>
<dbReference type="RefSeq" id="WP_070791587.1">
    <property type="nucleotide sequence ID" value="NZ_MKIR01000004.1"/>
</dbReference>
<comment type="catalytic activity">
    <reaction evidence="9">
        <text>O-phospho-L-threonine + H(+) = (R)-1-aminopropan-2-yl phosphate + CO2</text>
        <dbReference type="Rhea" id="RHEA:11492"/>
        <dbReference type="ChEBI" id="CHEBI:15378"/>
        <dbReference type="ChEBI" id="CHEBI:16526"/>
        <dbReference type="ChEBI" id="CHEBI:58563"/>
        <dbReference type="ChEBI" id="CHEBI:58675"/>
        <dbReference type="EC" id="4.1.1.81"/>
    </reaction>
</comment>
<dbReference type="UniPathway" id="UPA00148"/>
<dbReference type="CDD" id="cd00609">
    <property type="entry name" value="AAT_like"/>
    <property type="match status" value="1"/>
</dbReference>
<evidence type="ECO:0000313" key="11">
    <source>
        <dbReference type="EMBL" id="OFI49920.1"/>
    </source>
</evidence>
<keyword evidence="12" id="KW-1185">Reference proteome</keyword>